<sequence>MSASLGVRRSKTCSRMPVLLELCIHWFGEIKAHVKAKGSTKENKRLPTKILRLLAGLKPPTRSWAAFKNAYKYSRLCAQRRQSKKLPRVMVRPEKVFMLLEYLFRSHGLRCR</sequence>
<keyword evidence="2" id="KW-1185">Reference proteome</keyword>
<proteinExistence type="predicted"/>
<dbReference type="EMBL" id="CAKOFQ010008309">
    <property type="protein sequence ID" value="CAH2013299.1"/>
    <property type="molecule type" value="Genomic_DNA"/>
</dbReference>
<accession>A0A9P0MBN3</accession>
<evidence type="ECO:0000313" key="2">
    <source>
        <dbReference type="Proteomes" id="UP001152888"/>
    </source>
</evidence>
<name>A0A9P0MBN3_ACAOB</name>
<gene>
    <name evidence="1" type="ORF">ACAOBT_LOCUS33388</name>
</gene>
<evidence type="ECO:0000313" key="1">
    <source>
        <dbReference type="EMBL" id="CAH2013299.1"/>
    </source>
</evidence>
<organism evidence="1 2">
    <name type="scientific">Acanthoscelides obtectus</name>
    <name type="common">Bean weevil</name>
    <name type="synonym">Bruchus obtectus</name>
    <dbReference type="NCBI Taxonomy" id="200917"/>
    <lineage>
        <taxon>Eukaryota</taxon>
        <taxon>Metazoa</taxon>
        <taxon>Ecdysozoa</taxon>
        <taxon>Arthropoda</taxon>
        <taxon>Hexapoda</taxon>
        <taxon>Insecta</taxon>
        <taxon>Pterygota</taxon>
        <taxon>Neoptera</taxon>
        <taxon>Endopterygota</taxon>
        <taxon>Coleoptera</taxon>
        <taxon>Polyphaga</taxon>
        <taxon>Cucujiformia</taxon>
        <taxon>Chrysomeloidea</taxon>
        <taxon>Chrysomelidae</taxon>
        <taxon>Bruchinae</taxon>
        <taxon>Bruchini</taxon>
        <taxon>Acanthoscelides</taxon>
    </lineage>
</organism>
<dbReference type="Proteomes" id="UP001152888">
    <property type="component" value="Unassembled WGS sequence"/>
</dbReference>
<dbReference type="AlphaFoldDB" id="A0A9P0MBN3"/>
<comment type="caution">
    <text evidence="1">The sequence shown here is derived from an EMBL/GenBank/DDBJ whole genome shotgun (WGS) entry which is preliminary data.</text>
</comment>
<protein>
    <submittedName>
        <fullName evidence="1">Uncharacterized protein</fullName>
    </submittedName>
</protein>
<reference evidence="1" key="1">
    <citation type="submission" date="2022-03" db="EMBL/GenBank/DDBJ databases">
        <authorList>
            <person name="Sayadi A."/>
        </authorList>
    </citation>
    <scope>NUCLEOTIDE SEQUENCE</scope>
</reference>